<gene>
    <name evidence="1" type="ORF">EDC56_3707</name>
</gene>
<reference evidence="1 2" key="1">
    <citation type="submission" date="2018-11" db="EMBL/GenBank/DDBJ databases">
        <title>Genomic Encyclopedia of Type Strains, Phase IV (KMG-IV): sequencing the most valuable type-strain genomes for metagenomic binning, comparative biology and taxonomic classification.</title>
        <authorList>
            <person name="Goeker M."/>
        </authorList>
    </citation>
    <scope>NUCLEOTIDE SEQUENCE [LARGE SCALE GENOMIC DNA]</scope>
    <source>
        <strain evidence="1 2">DSM 100316</strain>
    </source>
</reference>
<dbReference type="Proteomes" id="UP000275394">
    <property type="component" value="Unassembled WGS sequence"/>
</dbReference>
<sequence length="176" mass="19961">MTYVTDEYLDKLHGLLEKDGINVDRNEFPSVDEIELGLEREFDSGLFYAIEENNEDRTMHLGEWALEDGSYEGLVKSLLKIVDKSFGGFATTSEYNDGSGTERVTVDTGKKQYEWTFDHSYLDDQQLVKSVASVTNEISKNRLVLVLDEDSTFVMSLPLDSANYLDGKFDVIEVCK</sequence>
<dbReference type="AlphaFoldDB" id="A0A3N2D5Y2"/>
<name>A0A3N2D5Y2_9GAMM</name>
<dbReference type="EMBL" id="RKHR01000009">
    <property type="protein sequence ID" value="ROR94894.1"/>
    <property type="molecule type" value="Genomic_DNA"/>
</dbReference>
<keyword evidence="2" id="KW-1185">Reference proteome</keyword>
<proteinExistence type="predicted"/>
<comment type="caution">
    <text evidence="1">The sequence shown here is derived from an EMBL/GenBank/DDBJ whole genome shotgun (WGS) entry which is preliminary data.</text>
</comment>
<organism evidence="1 2">
    <name type="scientific">Sinobacterium caligoides</name>
    <dbReference type="NCBI Taxonomy" id="933926"/>
    <lineage>
        <taxon>Bacteria</taxon>
        <taxon>Pseudomonadati</taxon>
        <taxon>Pseudomonadota</taxon>
        <taxon>Gammaproteobacteria</taxon>
        <taxon>Cellvibrionales</taxon>
        <taxon>Spongiibacteraceae</taxon>
        <taxon>Sinobacterium</taxon>
    </lineage>
</organism>
<protein>
    <submittedName>
        <fullName evidence="1">Uncharacterized protein</fullName>
    </submittedName>
</protein>
<dbReference type="RefSeq" id="WP_123714031.1">
    <property type="nucleotide sequence ID" value="NZ_RKHR01000009.1"/>
</dbReference>
<evidence type="ECO:0000313" key="1">
    <source>
        <dbReference type="EMBL" id="ROR94894.1"/>
    </source>
</evidence>
<accession>A0A3N2D5Y2</accession>
<evidence type="ECO:0000313" key="2">
    <source>
        <dbReference type="Proteomes" id="UP000275394"/>
    </source>
</evidence>